<dbReference type="Proteomes" id="UP000836841">
    <property type="component" value="Unassembled WGS sequence"/>
</dbReference>
<organism evidence="2 3">
    <name type="scientific">Thlaspi arvense</name>
    <name type="common">Field penny-cress</name>
    <dbReference type="NCBI Taxonomy" id="13288"/>
    <lineage>
        <taxon>Eukaryota</taxon>
        <taxon>Viridiplantae</taxon>
        <taxon>Streptophyta</taxon>
        <taxon>Embryophyta</taxon>
        <taxon>Tracheophyta</taxon>
        <taxon>Spermatophyta</taxon>
        <taxon>Magnoliopsida</taxon>
        <taxon>eudicotyledons</taxon>
        <taxon>Gunneridae</taxon>
        <taxon>Pentapetalae</taxon>
        <taxon>rosids</taxon>
        <taxon>malvids</taxon>
        <taxon>Brassicales</taxon>
        <taxon>Brassicaceae</taxon>
        <taxon>Thlaspideae</taxon>
        <taxon>Thlaspi</taxon>
    </lineage>
</organism>
<dbReference type="Gene3D" id="3.40.1090.10">
    <property type="entry name" value="Cytosolic phospholipase A2 catalytic domain"/>
    <property type="match status" value="1"/>
</dbReference>
<dbReference type="PANTHER" id="PTHR32176">
    <property type="entry name" value="XYLOSE ISOMERASE"/>
    <property type="match status" value="1"/>
</dbReference>
<protein>
    <submittedName>
        <fullName evidence="2">Uncharacterized protein</fullName>
    </submittedName>
</protein>
<accession>A0AAU9RKQ8</accession>
<dbReference type="AlphaFoldDB" id="A0AAU9RKQ8"/>
<name>A0AAU9RKQ8_THLAR</name>
<evidence type="ECO:0000313" key="2">
    <source>
        <dbReference type="EMBL" id="CAH2042623.1"/>
    </source>
</evidence>
<dbReference type="EMBL" id="CAJVSB020000180">
    <property type="protein sequence ID" value="CAH2042623.1"/>
    <property type="molecule type" value="Genomic_DNA"/>
</dbReference>
<dbReference type="SUPFAM" id="SSF52151">
    <property type="entry name" value="FabD/lysophospholipase-like"/>
    <property type="match status" value="1"/>
</dbReference>
<proteinExistence type="predicted"/>
<keyword evidence="3" id="KW-1185">Reference proteome</keyword>
<evidence type="ECO:0000313" key="3">
    <source>
        <dbReference type="Proteomes" id="UP000836841"/>
    </source>
</evidence>
<keyword evidence="1" id="KW-0442">Lipid degradation</keyword>
<reference evidence="2 3" key="1">
    <citation type="submission" date="2022-03" db="EMBL/GenBank/DDBJ databases">
        <authorList>
            <person name="Nunn A."/>
            <person name="Chopra R."/>
            <person name="Nunn A."/>
            <person name="Contreras Garrido A."/>
        </authorList>
    </citation>
    <scope>NUCLEOTIDE SEQUENCE [LARGE SCALE GENOMIC DNA]</scope>
</reference>
<dbReference type="InterPro" id="IPR016035">
    <property type="entry name" value="Acyl_Trfase/lysoPLipase"/>
</dbReference>
<sequence>MVDFHNSVVFQALHSEDNYLRIQEDRLSGTGSSLDISTKENLEKLVSIGEKLLKKPVSRVNLETGLSEPVKNGGTNEEALKRFAKLLPDERRLRQSKVSKHQGGG</sequence>
<dbReference type="GO" id="GO:0004620">
    <property type="term" value="F:phospholipase activity"/>
    <property type="evidence" value="ECO:0007669"/>
    <property type="project" value="TreeGrafter"/>
</dbReference>
<comment type="caution">
    <text evidence="2">The sequence shown here is derived from an EMBL/GenBank/DDBJ whole genome shotgun (WGS) entry which is preliminary data.</text>
</comment>
<evidence type="ECO:0000256" key="1">
    <source>
        <dbReference type="ARBA" id="ARBA00022963"/>
    </source>
</evidence>
<dbReference type="GO" id="GO:0047372">
    <property type="term" value="F:monoacylglycerol lipase activity"/>
    <property type="evidence" value="ECO:0007669"/>
    <property type="project" value="TreeGrafter"/>
</dbReference>
<gene>
    <name evidence="2" type="ORF">TAV2_LOCUS4744</name>
</gene>
<dbReference type="PANTHER" id="PTHR32176:SF92">
    <property type="entry name" value="XYLOSE ISOMERASE"/>
    <property type="match status" value="1"/>
</dbReference>
<dbReference type="GO" id="GO:0016042">
    <property type="term" value="P:lipid catabolic process"/>
    <property type="evidence" value="ECO:0007669"/>
    <property type="project" value="UniProtKB-KW"/>
</dbReference>
<keyword evidence="1" id="KW-0443">Lipid metabolism</keyword>